<evidence type="ECO:0000256" key="2">
    <source>
        <dbReference type="ARBA" id="ARBA00022649"/>
    </source>
</evidence>
<proteinExistence type="inferred from homology"/>
<dbReference type="Gene3D" id="3.30.2310.20">
    <property type="entry name" value="RelE-like"/>
    <property type="match status" value="1"/>
</dbReference>
<evidence type="ECO:0000256" key="1">
    <source>
        <dbReference type="ARBA" id="ARBA00006226"/>
    </source>
</evidence>
<reference evidence="3 4" key="1">
    <citation type="submission" date="2017-08" db="EMBL/GenBank/DDBJ databases">
        <title>Draft genome sequence of filamentous cyanobacterium Calothrix elsteri CCALA 953.</title>
        <authorList>
            <person name="Gagunashvili A.N."/>
            <person name="Elster J."/>
            <person name="Andresson O.S."/>
        </authorList>
    </citation>
    <scope>NUCLEOTIDE SEQUENCE [LARGE SCALE GENOMIC DNA]</scope>
    <source>
        <strain evidence="3 4">CCALA 953</strain>
    </source>
</reference>
<keyword evidence="4" id="KW-1185">Reference proteome</keyword>
<dbReference type="PANTHER" id="PTHR33755">
    <property type="entry name" value="TOXIN PARE1-RELATED"/>
    <property type="match status" value="1"/>
</dbReference>
<dbReference type="OrthoDB" id="9798046at2"/>
<dbReference type="RefSeq" id="WP_095720173.1">
    <property type="nucleotide sequence ID" value="NZ_NTFS01000014.1"/>
</dbReference>
<keyword evidence="2" id="KW-1277">Toxin-antitoxin system</keyword>
<sequence>MSNICRFTAPASRDIESIIDYIADNSSFDAAESLLKKINQKCRNLASFPNMGRRRDELSPFLRSFPVDDYLIFYRQIEDGIEITRVVNGYQDLDALFEEDS</sequence>
<organism evidence="3 4">
    <name type="scientific">Brunnivagina elsteri CCALA 953</name>
    <dbReference type="NCBI Taxonomy" id="987040"/>
    <lineage>
        <taxon>Bacteria</taxon>
        <taxon>Bacillati</taxon>
        <taxon>Cyanobacteriota</taxon>
        <taxon>Cyanophyceae</taxon>
        <taxon>Nostocales</taxon>
        <taxon>Calotrichaceae</taxon>
        <taxon>Brunnivagina</taxon>
    </lineage>
</organism>
<evidence type="ECO:0000313" key="4">
    <source>
        <dbReference type="Proteomes" id="UP000218238"/>
    </source>
</evidence>
<dbReference type="InterPro" id="IPR035093">
    <property type="entry name" value="RelE/ParE_toxin_dom_sf"/>
</dbReference>
<evidence type="ECO:0000313" key="3">
    <source>
        <dbReference type="EMBL" id="PAX60319.1"/>
    </source>
</evidence>
<dbReference type="EMBL" id="NTFS01000014">
    <property type="protein sequence ID" value="PAX60319.1"/>
    <property type="molecule type" value="Genomic_DNA"/>
</dbReference>
<dbReference type="InterPro" id="IPR051803">
    <property type="entry name" value="TA_system_RelE-like_toxin"/>
</dbReference>
<name>A0A2A2TPA4_9CYAN</name>
<dbReference type="AlphaFoldDB" id="A0A2A2TPA4"/>
<accession>A0A2A2TPA4</accession>
<protein>
    <submittedName>
        <fullName evidence="3">Plasmid stabilization protein</fullName>
    </submittedName>
</protein>
<dbReference type="Pfam" id="PF05016">
    <property type="entry name" value="ParE_toxin"/>
    <property type="match status" value="1"/>
</dbReference>
<comment type="similarity">
    <text evidence="1">Belongs to the RelE toxin family.</text>
</comment>
<dbReference type="Proteomes" id="UP000218238">
    <property type="component" value="Unassembled WGS sequence"/>
</dbReference>
<comment type="caution">
    <text evidence="3">The sequence shown here is derived from an EMBL/GenBank/DDBJ whole genome shotgun (WGS) entry which is preliminary data.</text>
</comment>
<dbReference type="PANTHER" id="PTHR33755:SF6">
    <property type="entry name" value="PLASMID STABILIZATION SYSTEM PROTEIN"/>
    <property type="match status" value="1"/>
</dbReference>
<gene>
    <name evidence="3" type="ORF">CK510_02440</name>
</gene>
<dbReference type="InterPro" id="IPR007712">
    <property type="entry name" value="RelE/ParE_toxin"/>
</dbReference>